<evidence type="ECO:0000313" key="10">
    <source>
        <dbReference type="EMBL" id="APG62617.1"/>
    </source>
</evidence>
<feature type="binding site" evidence="8">
    <location>
        <position position="166"/>
    </location>
    <ligand>
        <name>substrate</name>
    </ligand>
</feature>
<evidence type="ECO:0000256" key="5">
    <source>
        <dbReference type="ARBA" id="ARBA00022490"/>
    </source>
</evidence>
<accession>A0A1L3JBU4</accession>
<dbReference type="InterPro" id="IPR022896">
    <property type="entry name" value="TrioseP_Isoase_bac/euk"/>
</dbReference>
<dbReference type="Proteomes" id="UP000242561">
    <property type="component" value="Chromosome"/>
</dbReference>
<dbReference type="GO" id="GO:0006096">
    <property type="term" value="P:glycolytic process"/>
    <property type="evidence" value="ECO:0007669"/>
    <property type="project" value="UniProtKB-UniRule"/>
</dbReference>
<comment type="pathway">
    <text evidence="2">Carbohydrate metabolism; erythritol degradation.</text>
</comment>
<dbReference type="PANTHER" id="PTHR21139">
    <property type="entry name" value="TRIOSEPHOSPHATE ISOMERASE"/>
    <property type="match status" value="1"/>
</dbReference>
<dbReference type="UniPathway" id="UPA00109">
    <property type="reaction ID" value="UER00189"/>
</dbReference>
<dbReference type="EMBL" id="CP018154">
    <property type="protein sequence ID" value="APG62617.1"/>
    <property type="molecule type" value="Genomic_DNA"/>
</dbReference>
<dbReference type="STRING" id="1913578.LPB140_07260"/>
<evidence type="ECO:0000256" key="4">
    <source>
        <dbReference type="ARBA" id="ARBA00022432"/>
    </source>
</evidence>
<keyword evidence="7 8" id="KW-0413">Isomerase</keyword>
<feature type="active site" description="Proton acceptor" evidence="8">
    <location>
        <position position="160"/>
    </location>
</feature>
<dbReference type="GO" id="GO:0019563">
    <property type="term" value="P:glycerol catabolic process"/>
    <property type="evidence" value="ECO:0007669"/>
    <property type="project" value="TreeGrafter"/>
</dbReference>
<keyword evidence="11" id="KW-1185">Reference proteome</keyword>
<feature type="binding site" evidence="8">
    <location>
        <begin position="8"/>
        <end position="10"/>
    </location>
    <ligand>
        <name>substrate</name>
    </ligand>
</feature>
<dbReference type="GO" id="GO:0046166">
    <property type="term" value="P:glyceraldehyde-3-phosphate biosynthetic process"/>
    <property type="evidence" value="ECO:0007669"/>
    <property type="project" value="TreeGrafter"/>
</dbReference>
<evidence type="ECO:0000256" key="7">
    <source>
        <dbReference type="ARBA" id="ARBA00023235"/>
    </source>
</evidence>
<dbReference type="UniPathway" id="UPA01066"/>
<name>A0A1L3JBU4_9SPHN</name>
<evidence type="ECO:0000313" key="11">
    <source>
        <dbReference type="Proteomes" id="UP000242561"/>
    </source>
</evidence>
<evidence type="ECO:0000256" key="8">
    <source>
        <dbReference type="HAMAP-Rule" id="MF_00147"/>
    </source>
</evidence>
<dbReference type="PANTHER" id="PTHR21139:SF42">
    <property type="entry name" value="TRIOSEPHOSPHATE ISOMERASE"/>
    <property type="match status" value="1"/>
</dbReference>
<evidence type="ECO:0000256" key="1">
    <source>
        <dbReference type="ARBA" id="ARBA00000148"/>
    </source>
</evidence>
<dbReference type="GO" id="GO:0004807">
    <property type="term" value="F:triose-phosphate isomerase activity"/>
    <property type="evidence" value="ECO:0007669"/>
    <property type="project" value="UniProtKB-UniRule"/>
</dbReference>
<comment type="catalytic activity">
    <reaction evidence="1">
        <text>L-erythrulose 1-phosphate = D-erythrulose 4-phosphate</text>
        <dbReference type="Rhea" id="RHEA:49588"/>
        <dbReference type="ChEBI" id="CHEBI:58002"/>
        <dbReference type="ChEBI" id="CHEBI:90796"/>
        <dbReference type="EC" id="5.3.1.33"/>
    </reaction>
</comment>
<comment type="similarity">
    <text evidence="3 8 9">Belongs to the triosephosphate isomerase family.</text>
</comment>
<dbReference type="HAMAP" id="MF_00147_B">
    <property type="entry name" value="TIM_B"/>
    <property type="match status" value="1"/>
</dbReference>
<evidence type="ECO:0000256" key="9">
    <source>
        <dbReference type="RuleBase" id="RU363013"/>
    </source>
</evidence>
<comment type="function">
    <text evidence="8">Involved in the gluconeogenesis. Catalyzes stereospecifically the conversion of dihydroxyacetone phosphate (DHAP) to D-glyceraldehyde-3-phosphate (G3P).</text>
</comment>
<dbReference type="PROSITE" id="PS51440">
    <property type="entry name" value="TIM_2"/>
    <property type="match status" value="1"/>
</dbReference>
<dbReference type="InterPro" id="IPR013785">
    <property type="entry name" value="Aldolase_TIM"/>
</dbReference>
<dbReference type="RefSeq" id="WP_072559267.1">
    <property type="nucleotide sequence ID" value="NZ_CP018154.1"/>
</dbReference>
<dbReference type="Gene3D" id="3.20.20.70">
    <property type="entry name" value="Aldolase class I"/>
    <property type="match status" value="1"/>
</dbReference>
<protein>
    <recommendedName>
        <fullName evidence="8 9">Triosephosphate isomerase</fullName>
        <shortName evidence="8">TIM</shortName>
        <shortName evidence="8">TPI</shortName>
        <ecNumber evidence="8 9">5.3.1.1</ecNumber>
    </recommendedName>
    <alternativeName>
        <fullName evidence="8">Triose-phosphate isomerase</fullName>
    </alternativeName>
</protein>
<dbReference type="AlphaFoldDB" id="A0A1L3JBU4"/>
<dbReference type="SUPFAM" id="SSF51351">
    <property type="entry name" value="Triosephosphate isomerase (TIM)"/>
    <property type="match status" value="1"/>
</dbReference>
<dbReference type="EC" id="5.3.1.1" evidence="8 9"/>
<dbReference type="GO" id="GO:0005829">
    <property type="term" value="C:cytosol"/>
    <property type="evidence" value="ECO:0007669"/>
    <property type="project" value="TreeGrafter"/>
</dbReference>
<dbReference type="InterPro" id="IPR020861">
    <property type="entry name" value="Triosephosphate_isomerase_AS"/>
</dbReference>
<comment type="subcellular location">
    <subcellularLocation>
        <location evidence="8 9">Cytoplasm</location>
    </subcellularLocation>
</comment>
<organism evidence="10 11">
    <name type="scientific">Sphingorhabdus lutea</name>
    <dbReference type="NCBI Taxonomy" id="1913578"/>
    <lineage>
        <taxon>Bacteria</taxon>
        <taxon>Pseudomonadati</taxon>
        <taxon>Pseudomonadota</taxon>
        <taxon>Alphaproteobacteria</taxon>
        <taxon>Sphingomonadales</taxon>
        <taxon>Sphingomonadaceae</taxon>
        <taxon>Sphingorhabdus</taxon>
    </lineage>
</organism>
<comment type="catalytic activity">
    <reaction evidence="8 9">
        <text>D-glyceraldehyde 3-phosphate = dihydroxyacetone phosphate</text>
        <dbReference type="Rhea" id="RHEA:18585"/>
        <dbReference type="ChEBI" id="CHEBI:57642"/>
        <dbReference type="ChEBI" id="CHEBI:59776"/>
        <dbReference type="EC" id="5.3.1.1"/>
    </reaction>
</comment>
<dbReference type="OrthoDB" id="9809429at2"/>
<evidence type="ECO:0000256" key="3">
    <source>
        <dbReference type="ARBA" id="ARBA00007422"/>
    </source>
</evidence>
<dbReference type="CDD" id="cd00311">
    <property type="entry name" value="TIM"/>
    <property type="match status" value="1"/>
</dbReference>
<dbReference type="UniPathway" id="UPA00138"/>
<dbReference type="InterPro" id="IPR000652">
    <property type="entry name" value="Triosephosphate_isomerase"/>
</dbReference>
<sequence>MKKHIIGNWKMNGMQSHLTEIQKIDEIAALFDNIMTGLCVPATLIYSAHKDKKAVIIGAQDCHQSKEGAHTGCLSAAMVKEAGAKMVILGHSERRQDQGENSRLVSQKADAAIDNNITPIICVGESLAQRESGQAEKIVSEQLLASLPSNKPQKMIIAYEPIWAIGTGKIPQMEEVREIHEVIFRLLTQKYGDAANDYPILYGGSMNGENASELLKLAHVDGGLVGGASLTADKFAPILKAASQNS</sequence>
<dbReference type="NCBIfam" id="TIGR00419">
    <property type="entry name" value="tim"/>
    <property type="match status" value="1"/>
</dbReference>
<keyword evidence="6 8" id="KW-0324">Glycolysis</keyword>
<feature type="binding site" evidence="8">
    <location>
        <position position="205"/>
    </location>
    <ligand>
        <name>substrate</name>
    </ligand>
</feature>
<feature type="binding site" evidence="8">
    <location>
        <begin position="226"/>
        <end position="227"/>
    </location>
    <ligand>
        <name>substrate</name>
    </ligand>
</feature>
<keyword evidence="5 8" id="KW-0963">Cytoplasm</keyword>
<dbReference type="GO" id="GO:0006094">
    <property type="term" value="P:gluconeogenesis"/>
    <property type="evidence" value="ECO:0007669"/>
    <property type="project" value="UniProtKB-UniRule"/>
</dbReference>
<proteinExistence type="inferred from homology"/>
<evidence type="ECO:0000256" key="6">
    <source>
        <dbReference type="ARBA" id="ARBA00023152"/>
    </source>
</evidence>
<comment type="subunit">
    <text evidence="8 9">Homodimer.</text>
</comment>
<dbReference type="PROSITE" id="PS00171">
    <property type="entry name" value="TIM_1"/>
    <property type="match status" value="1"/>
</dbReference>
<dbReference type="Pfam" id="PF00121">
    <property type="entry name" value="TIM"/>
    <property type="match status" value="1"/>
</dbReference>
<reference evidence="10 11" key="1">
    <citation type="submission" date="2016-11" db="EMBL/GenBank/DDBJ databases">
        <title>Sphingorhabdus sp. LPB0140, isolated from marine environment.</title>
        <authorList>
            <person name="Kim E."/>
            <person name="Yi H."/>
        </authorList>
    </citation>
    <scope>NUCLEOTIDE SEQUENCE [LARGE SCALE GENOMIC DNA]</scope>
    <source>
        <strain evidence="10 11">LPB0140</strain>
    </source>
</reference>
<dbReference type="InterPro" id="IPR035990">
    <property type="entry name" value="TIM_sf"/>
</dbReference>
<feature type="active site" description="Electrophile" evidence="8">
    <location>
        <position position="91"/>
    </location>
</feature>
<comment type="pathway">
    <text evidence="8 9">Carbohydrate degradation; glycolysis; D-glyceraldehyde 3-phosphate from glycerone phosphate: step 1/1.</text>
</comment>
<gene>
    <name evidence="8" type="primary">tpiA</name>
    <name evidence="10" type="ORF">LPB140_07260</name>
</gene>
<comment type="pathway">
    <text evidence="8 9">Carbohydrate biosynthesis; gluconeogenesis.</text>
</comment>
<keyword evidence="4 8" id="KW-0312">Gluconeogenesis</keyword>
<dbReference type="KEGG" id="sphl:LPB140_07260"/>
<evidence type="ECO:0000256" key="2">
    <source>
        <dbReference type="ARBA" id="ARBA00004939"/>
    </source>
</evidence>